<feature type="compositionally biased region" description="Gly residues" evidence="8">
    <location>
        <begin position="384"/>
        <end position="393"/>
    </location>
</feature>
<dbReference type="EMBL" id="FN649760">
    <property type="protein sequence ID" value="CBJ33881.1"/>
    <property type="molecule type" value="Genomic_DNA"/>
</dbReference>
<feature type="transmembrane region" description="Helical" evidence="7">
    <location>
        <begin position="223"/>
        <end position="249"/>
    </location>
</feature>
<dbReference type="InParanoid" id="D7G9J7"/>
<dbReference type="OrthoDB" id="331948at2759"/>
<keyword evidence="6 7" id="KW-0012">Acyltransferase</keyword>
<comment type="similarity">
    <text evidence="7">Belongs to the DHHC palmitoyltransferase family.</text>
</comment>
<feature type="compositionally biased region" description="Basic and acidic residues" evidence="8">
    <location>
        <begin position="403"/>
        <end position="414"/>
    </location>
</feature>
<keyword evidence="5 7" id="KW-0472">Membrane</keyword>
<accession>D7G9J7</accession>
<feature type="transmembrane region" description="Helical" evidence="7">
    <location>
        <begin position="55"/>
        <end position="73"/>
    </location>
</feature>
<evidence type="ECO:0000313" key="10">
    <source>
        <dbReference type="EMBL" id="CBJ33881.1"/>
    </source>
</evidence>
<keyword evidence="3 7" id="KW-0812">Transmembrane</keyword>
<sequence length="432" mass="45521">MIGTYHGARFWCNLDACGILCVLATWSMLLFSVYMVTSVLLRPTPFEQCLSAPKVLTSLAFVSLAAVAATAHVRTMLTNPGAVPRDAAPPPPDTGGGGEGGVNRGGRGEEEENDLETTRLTKTPASSSSGAVVAAATPPTQGSLPPEERGGALLPTSSAGQRRERQEGEGRGEQQRALKWCYKCDAFKPARAHHCSLCQRCIVKMDHHCPWVNNCVGIGNQKLFLLFCAYTCALCVFALMIELVVMVLIGDDRRSEECRLSPSDHAATVALTAISIMFGLFTCCMACDQCQVASTNQTKIDRLKGEVHDSVDGGANEVFGGMDGQKCRCHWVLPLPARFPEGDAAARIFGYCTGRRGRGRDGGGQTRALASGGGDGGDASDLAGDGGGGGGKGDLYATPEAEAGLRHSAERSLGERVAAMPEADCGSEGEFR</sequence>
<evidence type="ECO:0000256" key="2">
    <source>
        <dbReference type="ARBA" id="ARBA00022679"/>
    </source>
</evidence>
<dbReference type="Pfam" id="PF01529">
    <property type="entry name" value="DHHC"/>
    <property type="match status" value="1"/>
</dbReference>
<evidence type="ECO:0000256" key="1">
    <source>
        <dbReference type="ARBA" id="ARBA00004141"/>
    </source>
</evidence>
<name>D7G9J7_ECTSI</name>
<feature type="transmembrane region" description="Helical" evidence="7">
    <location>
        <begin position="269"/>
        <end position="287"/>
    </location>
</feature>
<dbReference type="AlphaFoldDB" id="D7G9J7"/>
<dbReference type="EC" id="2.3.1.225" evidence="7"/>
<keyword evidence="11" id="KW-1185">Reference proteome</keyword>
<proteinExistence type="inferred from homology"/>
<dbReference type="PANTHER" id="PTHR12246">
    <property type="entry name" value="PALMITOYLTRANSFERASE ZDHHC16"/>
    <property type="match status" value="1"/>
</dbReference>
<comment type="catalytic activity">
    <reaction evidence="7">
        <text>L-cysteinyl-[protein] + hexadecanoyl-CoA = S-hexadecanoyl-L-cysteinyl-[protein] + CoA</text>
        <dbReference type="Rhea" id="RHEA:36683"/>
        <dbReference type="Rhea" id="RHEA-COMP:10131"/>
        <dbReference type="Rhea" id="RHEA-COMP:11032"/>
        <dbReference type="ChEBI" id="CHEBI:29950"/>
        <dbReference type="ChEBI" id="CHEBI:57287"/>
        <dbReference type="ChEBI" id="CHEBI:57379"/>
        <dbReference type="ChEBI" id="CHEBI:74151"/>
        <dbReference type="EC" id="2.3.1.225"/>
    </reaction>
</comment>
<dbReference type="FunCoup" id="D7G9J7">
    <property type="interactions" value="56"/>
</dbReference>
<comment type="domain">
    <text evidence="7">The DHHC domain is required for palmitoyltransferase activity.</text>
</comment>
<dbReference type="Proteomes" id="UP000002630">
    <property type="component" value="Unassembled WGS sequence"/>
</dbReference>
<feature type="compositionally biased region" description="Gly residues" evidence="8">
    <location>
        <begin position="94"/>
        <end position="105"/>
    </location>
</feature>
<dbReference type="eggNOG" id="KOG1311">
    <property type="taxonomic scope" value="Eukaryota"/>
</dbReference>
<evidence type="ECO:0000259" key="9">
    <source>
        <dbReference type="Pfam" id="PF01529"/>
    </source>
</evidence>
<feature type="compositionally biased region" description="Basic and acidic residues" evidence="8">
    <location>
        <begin position="161"/>
        <end position="171"/>
    </location>
</feature>
<protein>
    <recommendedName>
        <fullName evidence="7">Palmitoyltransferase</fullName>
        <ecNumber evidence="7">2.3.1.225</ecNumber>
    </recommendedName>
</protein>
<evidence type="ECO:0000313" key="11">
    <source>
        <dbReference type="Proteomes" id="UP000002630"/>
    </source>
</evidence>
<evidence type="ECO:0000256" key="8">
    <source>
        <dbReference type="SAM" id="MobiDB-lite"/>
    </source>
</evidence>
<evidence type="ECO:0000256" key="3">
    <source>
        <dbReference type="ARBA" id="ARBA00022692"/>
    </source>
</evidence>
<evidence type="ECO:0000256" key="5">
    <source>
        <dbReference type="ARBA" id="ARBA00023136"/>
    </source>
</evidence>
<evidence type="ECO:0000256" key="4">
    <source>
        <dbReference type="ARBA" id="ARBA00022989"/>
    </source>
</evidence>
<evidence type="ECO:0000256" key="7">
    <source>
        <dbReference type="RuleBase" id="RU079119"/>
    </source>
</evidence>
<feature type="compositionally biased region" description="Low complexity" evidence="8">
    <location>
        <begin position="118"/>
        <end position="140"/>
    </location>
</feature>
<reference evidence="10 11" key="1">
    <citation type="journal article" date="2010" name="Nature">
        <title>The Ectocarpus genome and the independent evolution of multicellularity in brown algae.</title>
        <authorList>
            <person name="Cock J.M."/>
            <person name="Sterck L."/>
            <person name="Rouze P."/>
            <person name="Scornet D."/>
            <person name="Allen A.E."/>
            <person name="Amoutzias G."/>
            <person name="Anthouard V."/>
            <person name="Artiguenave F."/>
            <person name="Aury J.M."/>
            <person name="Badger J.H."/>
            <person name="Beszteri B."/>
            <person name="Billiau K."/>
            <person name="Bonnet E."/>
            <person name="Bothwell J.H."/>
            <person name="Bowler C."/>
            <person name="Boyen C."/>
            <person name="Brownlee C."/>
            <person name="Carrano C.J."/>
            <person name="Charrier B."/>
            <person name="Cho G.Y."/>
            <person name="Coelho S.M."/>
            <person name="Collen J."/>
            <person name="Corre E."/>
            <person name="Da Silva C."/>
            <person name="Delage L."/>
            <person name="Delaroque N."/>
            <person name="Dittami S.M."/>
            <person name="Doulbeau S."/>
            <person name="Elias M."/>
            <person name="Farnham G."/>
            <person name="Gachon C.M."/>
            <person name="Gschloessl B."/>
            <person name="Heesch S."/>
            <person name="Jabbari K."/>
            <person name="Jubin C."/>
            <person name="Kawai H."/>
            <person name="Kimura K."/>
            <person name="Kloareg B."/>
            <person name="Kupper F.C."/>
            <person name="Lang D."/>
            <person name="Le Bail A."/>
            <person name="Leblanc C."/>
            <person name="Lerouge P."/>
            <person name="Lohr M."/>
            <person name="Lopez P.J."/>
            <person name="Martens C."/>
            <person name="Maumus F."/>
            <person name="Michel G."/>
            <person name="Miranda-Saavedra D."/>
            <person name="Morales J."/>
            <person name="Moreau H."/>
            <person name="Motomura T."/>
            <person name="Nagasato C."/>
            <person name="Napoli C.A."/>
            <person name="Nelson D.R."/>
            <person name="Nyvall-Collen P."/>
            <person name="Peters A.F."/>
            <person name="Pommier C."/>
            <person name="Potin P."/>
            <person name="Poulain J."/>
            <person name="Quesneville H."/>
            <person name="Read B."/>
            <person name="Rensing S.A."/>
            <person name="Ritter A."/>
            <person name="Rousvoal S."/>
            <person name="Samanta M."/>
            <person name="Samson G."/>
            <person name="Schroeder D.C."/>
            <person name="Segurens B."/>
            <person name="Strittmatter M."/>
            <person name="Tonon T."/>
            <person name="Tregear J.W."/>
            <person name="Valentin K."/>
            <person name="von Dassow P."/>
            <person name="Yamagishi T."/>
            <person name="Van de Peer Y."/>
            <person name="Wincker P."/>
        </authorList>
    </citation>
    <scope>NUCLEOTIDE SEQUENCE [LARGE SCALE GENOMIC DNA]</scope>
    <source>
        <strain evidence="11">Ec32 / CCAP1310/4</strain>
    </source>
</reference>
<dbReference type="GO" id="GO:0019706">
    <property type="term" value="F:protein-cysteine S-palmitoyltransferase activity"/>
    <property type="evidence" value="ECO:0007669"/>
    <property type="project" value="UniProtKB-EC"/>
</dbReference>
<feature type="transmembrane region" description="Helical" evidence="7">
    <location>
        <begin position="12"/>
        <end position="35"/>
    </location>
</feature>
<dbReference type="InterPro" id="IPR001594">
    <property type="entry name" value="Palmitoyltrfase_DHHC"/>
</dbReference>
<dbReference type="InterPro" id="IPR039859">
    <property type="entry name" value="PFA4/ZDH16/20/ERF2-like"/>
</dbReference>
<feature type="region of interest" description="Disordered" evidence="8">
    <location>
        <begin position="79"/>
        <end position="171"/>
    </location>
</feature>
<organism evidence="10 11">
    <name type="scientific">Ectocarpus siliculosus</name>
    <name type="common">Brown alga</name>
    <name type="synonym">Conferva siliculosa</name>
    <dbReference type="NCBI Taxonomy" id="2880"/>
    <lineage>
        <taxon>Eukaryota</taxon>
        <taxon>Sar</taxon>
        <taxon>Stramenopiles</taxon>
        <taxon>Ochrophyta</taxon>
        <taxon>PX clade</taxon>
        <taxon>Phaeophyceae</taxon>
        <taxon>Ectocarpales</taxon>
        <taxon>Ectocarpaceae</taxon>
        <taxon>Ectocarpus</taxon>
    </lineage>
</organism>
<dbReference type="PROSITE" id="PS50216">
    <property type="entry name" value="DHHC"/>
    <property type="match status" value="1"/>
</dbReference>
<feature type="region of interest" description="Disordered" evidence="8">
    <location>
        <begin position="357"/>
        <end position="432"/>
    </location>
</feature>
<gene>
    <name evidence="10" type="ORF">Esi_0667_0003</name>
</gene>
<keyword evidence="2 7" id="KW-0808">Transferase</keyword>
<comment type="subcellular location">
    <subcellularLocation>
        <location evidence="1">Membrane</location>
        <topology evidence="1">Multi-pass membrane protein</topology>
    </subcellularLocation>
</comment>
<feature type="domain" description="Palmitoyltransferase DHHC" evidence="9">
    <location>
        <begin position="177"/>
        <end position="304"/>
    </location>
</feature>
<dbReference type="GO" id="GO:0016020">
    <property type="term" value="C:membrane"/>
    <property type="evidence" value="ECO:0007669"/>
    <property type="project" value="UniProtKB-SubCell"/>
</dbReference>
<keyword evidence="4 7" id="KW-1133">Transmembrane helix</keyword>
<evidence type="ECO:0000256" key="6">
    <source>
        <dbReference type="ARBA" id="ARBA00023315"/>
    </source>
</evidence>
<dbReference type="STRING" id="2880.D7G9J7"/>